<proteinExistence type="predicted"/>
<evidence type="ECO:0000256" key="1">
    <source>
        <dbReference type="SAM" id="Coils"/>
    </source>
</evidence>
<reference evidence="2 3" key="1">
    <citation type="submission" date="2020-04" db="EMBL/GenBank/DDBJ databases">
        <authorList>
            <person name="Yin C."/>
        </authorList>
    </citation>
    <scope>NUCLEOTIDE SEQUENCE [LARGE SCALE GENOMIC DNA]</scope>
    <source>
        <strain evidence="2 3">Ak56</strain>
    </source>
</reference>
<comment type="caution">
    <text evidence="2">The sequence shown here is derived from an EMBL/GenBank/DDBJ whole genome shotgun (WGS) entry which is preliminary data.</text>
</comment>
<gene>
    <name evidence="2" type="ORF">HGH91_00330</name>
</gene>
<evidence type="ECO:0000313" key="2">
    <source>
        <dbReference type="EMBL" id="NLR77049.1"/>
    </source>
</evidence>
<dbReference type="Proteomes" id="UP000552864">
    <property type="component" value="Unassembled WGS sequence"/>
</dbReference>
<evidence type="ECO:0000313" key="3">
    <source>
        <dbReference type="Proteomes" id="UP000552864"/>
    </source>
</evidence>
<keyword evidence="1" id="KW-0175">Coiled coil</keyword>
<dbReference type="EMBL" id="JABAHZ010000001">
    <property type="protein sequence ID" value="NLR77049.1"/>
    <property type="molecule type" value="Genomic_DNA"/>
</dbReference>
<protein>
    <submittedName>
        <fullName evidence="2">Uncharacterized protein</fullName>
    </submittedName>
</protein>
<sequence>MMINPVTVSRFLWMLLSLFVLSIPSTFAQINFTGTTNNATLSLTSWVKAGTLTLQQGGADAVIKIYGGNGFNAGLDQMGYTELVIRTSNGSSLVNGFAFSAYATRTGRSIWAVAAIRILPNAAGAAATAYDIYFSNGSYIGMGVYQVLSAYGSWAHSMTAATDPGTTAYEVPFESRTLNDTYLANSLFVSNATGNVGIGTFTPKAKLAVYGDILATKVKVTQTGWPDYVFGKDYHLPRIAELEQYILTHQHLPEIPSAKEVADNGLDLGDINKKLLQKIEELSLYIIQLDKKNKSLEERLEKVEQSVNKQ</sequence>
<accession>A0A847SIT4</accession>
<dbReference type="AlphaFoldDB" id="A0A847SIT4"/>
<organism evidence="2 3">
    <name type="scientific">Chitinophaga eiseniae</name>
    <dbReference type="NCBI Taxonomy" id="634771"/>
    <lineage>
        <taxon>Bacteria</taxon>
        <taxon>Pseudomonadati</taxon>
        <taxon>Bacteroidota</taxon>
        <taxon>Chitinophagia</taxon>
        <taxon>Chitinophagales</taxon>
        <taxon>Chitinophagaceae</taxon>
        <taxon>Chitinophaga</taxon>
    </lineage>
</organism>
<feature type="coiled-coil region" evidence="1">
    <location>
        <begin position="279"/>
        <end position="306"/>
    </location>
</feature>
<keyword evidence="3" id="KW-1185">Reference proteome</keyword>
<name>A0A847SIT4_9BACT</name>